<dbReference type="EMBL" id="APLF01000009">
    <property type="protein sequence ID" value="EMY80753.1"/>
    <property type="molecule type" value="Genomic_DNA"/>
</dbReference>
<keyword evidence="1" id="KW-1133">Transmembrane helix</keyword>
<accession>N1WXZ1</accession>
<keyword evidence="4" id="KW-1185">Reference proteome</keyword>
<dbReference type="Proteomes" id="UP000012317">
    <property type="component" value="Unassembled WGS sequence"/>
</dbReference>
<organism evidence="3 4">
    <name type="scientific">Psychroflexus gondwanensis ACAM 44</name>
    <dbReference type="NCBI Taxonomy" id="1189619"/>
    <lineage>
        <taxon>Bacteria</taxon>
        <taxon>Pseudomonadati</taxon>
        <taxon>Bacteroidota</taxon>
        <taxon>Flavobacteriia</taxon>
        <taxon>Flavobacteriales</taxon>
        <taxon>Flavobacteriaceae</taxon>
        <taxon>Psychroflexus</taxon>
    </lineage>
</organism>
<evidence type="ECO:0000313" key="4">
    <source>
        <dbReference type="Proteomes" id="UP000012317"/>
    </source>
</evidence>
<dbReference type="eggNOG" id="ENOG503001U">
    <property type="taxonomic scope" value="Bacteria"/>
</dbReference>
<keyword evidence="1" id="KW-0472">Membrane</keyword>
<evidence type="ECO:0000256" key="1">
    <source>
        <dbReference type="SAM" id="Phobius"/>
    </source>
</evidence>
<keyword evidence="2" id="KW-0732">Signal</keyword>
<keyword evidence="1" id="KW-0812">Transmembrane</keyword>
<evidence type="ECO:0000313" key="3">
    <source>
        <dbReference type="EMBL" id="EMY80753.1"/>
    </source>
</evidence>
<name>N1WXZ1_9FLAO</name>
<protein>
    <submittedName>
        <fullName evidence="3">Uncharacterized protein</fullName>
    </submittedName>
</protein>
<evidence type="ECO:0000256" key="2">
    <source>
        <dbReference type="SAM" id="SignalP"/>
    </source>
</evidence>
<feature type="chain" id="PRO_5004113385" evidence="2">
    <location>
        <begin position="28"/>
        <end position="69"/>
    </location>
</feature>
<dbReference type="STRING" id="1189619.pgond44_09331"/>
<feature type="signal peptide" evidence="2">
    <location>
        <begin position="1"/>
        <end position="27"/>
    </location>
</feature>
<comment type="caution">
    <text evidence="3">The sequence shown here is derived from an EMBL/GenBank/DDBJ whole genome shotgun (WGS) entry which is preliminary data.</text>
</comment>
<dbReference type="AlphaFoldDB" id="N1WXZ1"/>
<feature type="transmembrane region" description="Helical" evidence="1">
    <location>
        <begin position="43"/>
        <end position="62"/>
    </location>
</feature>
<reference evidence="3 4" key="1">
    <citation type="journal article" date="2014" name="Genome Biol. Evol.">
        <title>Extensive gene acquisition in the extremely psychrophilic bacterial species Psychroflexus torquis and the link to sea-ice ecosystem specialism.</title>
        <authorList>
            <person name="Feng S."/>
            <person name="Powell S.M."/>
            <person name="Wilson R."/>
            <person name="Bowman J.P."/>
        </authorList>
    </citation>
    <scope>NUCLEOTIDE SEQUENCE [LARGE SCALE GENOMIC DNA]</scope>
    <source>
        <strain evidence="3 4">ACAM 44</strain>
    </source>
</reference>
<gene>
    <name evidence="3" type="ORF">pgond44_09331</name>
</gene>
<sequence>MIKINKSQYLALVLVIAFILISATSYAQLGDVGFPDDVDDEPVASISGLIALGLAVGGYLGIRQTRKQD</sequence>
<proteinExistence type="predicted"/>